<keyword evidence="2" id="KW-0067">ATP-binding</keyword>
<dbReference type="PANTHER" id="PTHR19375">
    <property type="entry name" value="HEAT SHOCK PROTEIN 70KDA"/>
    <property type="match status" value="1"/>
</dbReference>
<keyword evidence="4" id="KW-1185">Reference proteome</keyword>
<gene>
    <name evidence="3" type="ORF">RchiOBHm_Chr1g0366661</name>
</gene>
<dbReference type="InterPro" id="IPR043129">
    <property type="entry name" value="ATPase_NBD"/>
</dbReference>
<proteinExistence type="predicted"/>
<accession>A0A2P6SKC6</accession>
<evidence type="ECO:0000256" key="1">
    <source>
        <dbReference type="ARBA" id="ARBA00022741"/>
    </source>
</evidence>
<protein>
    <submittedName>
        <fullName evidence="3">Putative Heat shock protein 70 family</fullName>
    </submittedName>
</protein>
<reference evidence="3 4" key="1">
    <citation type="journal article" date="2018" name="Nat. Genet.">
        <title>The Rosa genome provides new insights in the design of modern roses.</title>
        <authorList>
            <person name="Bendahmane M."/>
        </authorList>
    </citation>
    <scope>NUCLEOTIDE SEQUENCE [LARGE SCALE GENOMIC DNA]</scope>
    <source>
        <strain evidence="4">cv. Old Blush</strain>
    </source>
</reference>
<sequence length="182" mass="19578">MSGSEEKGHAIGIDLGTCHSCVAVWEDDRVEITVNDQGNRTTPSCVAFTQTHRFVGDAATKQVNSSETLPTPSSVGFIILHLYINILCSNYYICKIASEISFLRILLYGLGKHCQLGSTVNDAVSTVPGYFKDAQRQATKSAGVTAGMNVMHIVNEPTAAAIAYGLSKKAGRYSERQTCANI</sequence>
<keyword evidence="1" id="KW-0547">Nucleotide-binding</keyword>
<dbReference type="GO" id="GO:0140662">
    <property type="term" value="F:ATP-dependent protein folding chaperone"/>
    <property type="evidence" value="ECO:0007669"/>
    <property type="project" value="InterPro"/>
</dbReference>
<dbReference type="InterPro" id="IPR013126">
    <property type="entry name" value="Hsp_70_fam"/>
</dbReference>
<organism evidence="3 4">
    <name type="scientific">Rosa chinensis</name>
    <name type="common">China rose</name>
    <dbReference type="NCBI Taxonomy" id="74649"/>
    <lineage>
        <taxon>Eukaryota</taxon>
        <taxon>Viridiplantae</taxon>
        <taxon>Streptophyta</taxon>
        <taxon>Embryophyta</taxon>
        <taxon>Tracheophyta</taxon>
        <taxon>Spermatophyta</taxon>
        <taxon>Magnoliopsida</taxon>
        <taxon>eudicotyledons</taxon>
        <taxon>Gunneridae</taxon>
        <taxon>Pentapetalae</taxon>
        <taxon>rosids</taxon>
        <taxon>fabids</taxon>
        <taxon>Rosales</taxon>
        <taxon>Rosaceae</taxon>
        <taxon>Rosoideae</taxon>
        <taxon>Rosoideae incertae sedis</taxon>
        <taxon>Rosa</taxon>
    </lineage>
</organism>
<evidence type="ECO:0000313" key="3">
    <source>
        <dbReference type="EMBL" id="PRQ59119.1"/>
    </source>
</evidence>
<dbReference type="Proteomes" id="UP000238479">
    <property type="component" value="Chromosome 1"/>
</dbReference>
<evidence type="ECO:0000256" key="2">
    <source>
        <dbReference type="ARBA" id="ARBA00022840"/>
    </source>
</evidence>
<dbReference type="STRING" id="74649.A0A2P6SKC6"/>
<dbReference type="SUPFAM" id="SSF53067">
    <property type="entry name" value="Actin-like ATPase domain"/>
    <property type="match status" value="1"/>
</dbReference>
<dbReference type="AlphaFoldDB" id="A0A2P6SKC6"/>
<dbReference type="Gene3D" id="3.30.420.40">
    <property type="match status" value="1"/>
</dbReference>
<dbReference type="PRINTS" id="PR00301">
    <property type="entry name" value="HEATSHOCK70"/>
</dbReference>
<dbReference type="Gramene" id="PRQ59119">
    <property type="protein sequence ID" value="PRQ59119"/>
    <property type="gene ID" value="RchiOBHm_Chr1g0366661"/>
</dbReference>
<comment type="caution">
    <text evidence="3">The sequence shown here is derived from an EMBL/GenBank/DDBJ whole genome shotgun (WGS) entry which is preliminary data.</text>
</comment>
<keyword evidence="3" id="KW-0346">Stress response</keyword>
<dbReference type="Pfam" id="PF00012">
    <property type="entry name" value="HSP70"/>
    <property type="match status" value="2"/>
</dbReference>
<name>A0A2P6SKC6_ROSCH</name>
<dbReference type="EMBL" id="PDCK01000039">
    <property type="protein sequence ID" value="PRQ59119.1"/>
    <property type="molecule type" value="Genomic_DNA"/>
</dbReference>
<dbReference type="GO" id="GO:0005524">
    <property type="term" value="F:ATP binding"/>
    <property type="evidence" value="ECO:0007669"/>
    <property type="project" value="UniProtKB-KW"/>
</dbReference>
<evidence type="ECO:0000313" key="4">
    <source>
        <dbReference type="Proteomes" id="UP000238479"/>
    </source>
</evidence>